<reference evidence="3" key="1">
    <citation type="submission" date="2016-07" db="EMBL/GenBank/DDBJ databases">
        <authorList>
            <person name="Florea S."/>
            <person name="Webb J.S."/>
            <person name="Jaromczyk J."/>
            <person name="Schardl C.L."/>
        </authorList>
    </citation>
    <scope>NUCLEOTIDE SEQUENCE [LARGE SCALE GENOMIC DNA]</scope>
    <source>
        <strain evidence="3">MV-1</strain>
    </source>
</reference>
<dbReference type="Gene3D" id="3.30.70.260">
    <property type="match status" value="2"/>
</dbReference>
<feature type="domain" description="ACT" evidence="1">
    <location>
        <begin position="96"/>
        <end position="172"/>
    </location>
</feature>
<dbReference type="InterPro" id="IPR045865">
    <property type="entry name" value="ACT-like_dom_sf"/>
</dbReference>
<dbReference type="PROSITE" id="PS51671">
    <property type="entry name" value="ACT"/>
    <property type="match status" value="2"/>
</dbReference>
<evidence type="ECO:0000259" key="1">
    <source>
        <dbReference type="PROSITE" id="PS51671"/>
    </source>
</evidence>
<proteinExistence type="predicted"/>
<sequence length="176" mass="18595">MSTSALVSVIGPDRVGLISAITGRLFDLGADLGDTTFAVLGGGAEFTAICEFPSGIELDDLYRELEALPELEGAEIKVSKFDLYATHPASETITHTISVSGGDSPGLMARLCEVFEQFNANIVRLNSERLPVDGLNQYVISASVAIPPDTENSCLATVTNTAGELGLTCAWHKVHP</sequence>
<dbReference type="AlphaFoldDB" id="A0A1E5Q793"/>
<dbReference type="Proteomes" id="UP000095347">
    <property type="component" value="Unassembled WGS sequence"/>
</dbReference>
<name>A0A1E5Q793_9PROT</name>
<organism evidence="2 3">
    <name type="scientific">Magnetovibrio blakemorei</name>
    <dbReference type="NCBI Taxonomy" id="28181"/>
    <lineage>
        <taxon>Bacteria</taxon>
        <taxon>Pseudomonadati</taxon>
        <taxon>Pseudomonadota</taxon>
        <taxon>Alphaproteobacteria</taxon>
        <taxon>Rhodospirillales</taxon>
        <taxon>Magnetovibrionaceae</taxon>
        <taxon>Magnetovibrio</taxon>
    </lineage>
</organism>
<dbReference type="InterPro" id="IPR050990">
    <property type="entry name" value="UPF0237/GcvR_regulator"/>
</dbReference>
<accession>A0A1E5Q793</accession>
<dbReference type="SUPFAM" id="SSF55021">
    <property type="entry name" value="ACT-like"/>
    <property type="match status" value="2"/>
</dbReference>
<feature type="domain" description="ACT" evidence="1">
    <location>
        <begin position="6"/>
        <end position="83"/>
    </location>
</feature>
<dbReference type="STRING" id="28181.BEN30_10725"/>
<gene>
    <name evidence="2" type="ORF">BEN30_10725</name>
</gene>
<protein>
    <submittedName>
        <fullName evidence="2">Amino acid-binding protein</fullName>
    </submittedName>
</protein>
<dbReference type="InterPro" id="IPR002912">
    <property type="entry name" value="ACT_dom"/>
</dbReference>
<evidence type="ECO:0000313" key="2">
    <source>
        <dbReference type="EMBL" id="OEJ66867.1"/>
    </source>
</evidence>
<dbReference type="PANTHER" id="PTHR34875:SF6">
    <property type="entry name" value="UPF0237 PROTEIN MJ1558"/>
    <property type="match status" value="1"/>
</dbReference>
<dbReference type="PANTHER" id="PTHR34875">
    <property type="entry name" value="UPF0237 PROTEIN MJ1558"/>
    <property type="match status" value="1"/>
</dbReference>
<evidence type="ECO:0000313" key="3">
    <source>
        <dbReference type="Proteomes" id="UP000095347"/>
    </source>
</evidence>
<comment type="caution">
    <text evidence="2">The sequence shown here is derived from an EMBL/GenBank/DDBJ whole genome shotgun (WGS) entry which is preliminary data.</text>
</comment>
<dbReference type="OrthoDB" id="8017168at2"/>
<dbReference type="RefSeq" id="WP_069958075.1">
    <property type="nucleotide sequence ID" value="NZ_MCGG01000027.1"/>
</dbReference>
<dbReference type="Pfam" id="PF13740">
    <property type="entry name" value="ACT_6"/>
    <property type="match status" value="1"/>
</dbReference>
<keyword evidence="3" id="KW-1185">Reference proteome</keyword>
<dbReference type="EMBL" id="MCGG01000027">
    <property type="protein sequence ID" value="OEJ66867.1"/>
    <property type="molecule type" value="Genomic_DNA"/>
</dbReference>